<evidence type="ECO:0000256" key="2">
    <source>
        <dbReference type="ARBA" id="ARBA00022734"/>
    </source>
</evidence>
<sequence>MVSYLPDRVIVGFSAATGAKFAVHMITSWNFNSSPDDDNGTSGVNSVVPLPSTSSQQGQRAVALGVGGCIALVGALCFVSSSWGGTSGKQEEKVRKIPAE</sequence>
<evidence type="ECO:0000256" key="1">
    <source>
        <dbReference type="ARBA" id="ARBA00007606"/>
    </source>
</evidence>
<keyword evidence="4" id="KW-0812">Transmembrane</keyword>
<evidence type="ECO:0000256" key="4">
    <source>
        <dbReference type="SAM" id="Phobius"/>
    </source>
</evidence>
<evidence type="ECO:0000259" key="5">
    <source>
        <dbReference type="Pfam" id="PF00139"/>
    </source>
</evidence>
<feature type="transmembrane region" description="Helical" evidence="4">
    <location>
        <begin position="61"/>
        <end position="83"/>
    </location>
</feature>
<dbReference type="InterPro" id="IPR013320">
    <property type="entry name" value="ConA-like_dom_sf"/>
</dbReference>
<proteinExistence type="inferred from homology"/>
<dbReference type="EMBL" id="AP019300">
    <property type="protein sequence ID" value="BBH01736.1"/>
    <property type="molecule type" value="Genomic_DNA"/>
</dbReference>
<keyword evidence="4" id="KW-1133">Transmembrane helix</keyword>
<feature type="region of interest" description="Disordered" evidence="3">
    <location>
        <begin position="81"/>
        <end position="100"/>
    </location>
</feature>
<dbReference type="Pfam" id="PF00139">
    <property type="entry name" value="Lectin_legB"/>
    <property type="match status" value="1"/>
</dbReference>
<dbReference type="PROSITE" id="PS00308">
    <property type="entry name" value="LECTIN_LEGUME_ALPHA"/>
    <property type="match status" value="1"/>
</dbReference>
<gene>
    <name evidence="6" type="ORF">Prudu_012104</name>
</gene>
<dbReference type="InterPro" id="IPR001220">
    <property type="entry name" value="Legume_lectin_dom"/>
</dbReference>
<feature type="compositionally biased region" description="Basic and acidic residues" evidence="3">
    <location>
        <begin position="89"/>
        <end position="100"/>
    </location>
</feature>
<feature type="domain" description="Legume lectin" evidence="5">
    <location>
        <begin position="3"/>
        <end position="39"/>
    </location>
</feature>
<accession>A0A4Y1RCL2</accession>
<dbReference type="AlphaFoldDB" id="A0A4Y1RCL2"/>
<keyword evidence="4" id="KW-0472">Membrane</keyword>
<dbReference type="InterPro" id="IPR000985">
    <property type="entry name" value="Lectin_LegA_CS"/>
</dbReference>
<feature type="region of interest" description="Disordered" evidence="3">
    <location>
        <begin position="34"/>
        <end position="53"/>
    </location>
</feature>
<dbReference type="GO" id="GO:0030246">
    <property type="term" value="F:carbohydrate binding"/>
    <property type="evidence" value="ECO:0007669"/>
    <property type="project" value="UniProtKB-KW"/>
</dbReference>
<dbReference type="SUPFAM" id="SSF49899">
    <property type="entry name" value="Concanavalin A-like lectins/glucanases"/>
    <property type="match status" value="1"/>
</dbReference>
<dbReference type="Gene3D" id="2.60.120.200">
    <property type="match status" value="1"/>
</dbReference>
<evidence type="ECO:0000256" key="3">
    <source>
        <dbReference type="SAM" id="MobiDB-lite"/>
    </source>
</evidence>
<organism evidence="6">
    <name type="scientific">Prunus dulcis</name>
    <name type="common">Almond</name>
    <name type="synonym">Amygdalus dulcis</name>
    <dbReference type="NCBI Taxonomy" id="3755"/>
    <lineage>
        <taxon>Eukaryota</taxon>
        <taxon>Viridiplantae</taxon>
        <taxon>Streptophyta</taxon>
        <taxon>Embryophyta</taxon>
        <taxon>Tracheophyta</taxon>
        <taxon>Spermatophyta</taxon>
        <taxon>Magnoliopsida</taxon>
        <taxon>eudicotyledons</taxon>
        <taxon>Gunneridae</taxon>
        <taxon>Pentapetalae</taxon>
        <taxon>rosids</taxon>
        <taxon>fabids</taxon>
        <taxon>Rosales</taxon>
        <taxon>Rosaceae</taxon>
        <taxon>Amygdaloideae</taxon>
        <taxon>Amygdaleae</taxon>
        <taxon>Prunus</taxon>
    </lineage>
</organism>
<reference evidence="6" key="1">
    <citation type="journal article" date="2019" name="Science">
        <title>Mutation of a bHLH transcription factor allowed almond domestication.</title>
        <authorList>
            <person name="Sanchez-Perez R."/>
            <person name="Pavan S."/>
            <person name="Mazzeo R."/>
            <person name="Moldovan C."/>
            <person name="Aiese Cigliano R."/>
            <person name="Del Cueto J."/>
            <person name="Ricciardi F."/>
            <person name="Lotti C."/>
            <person name="Ricciardi L."/>
            <person name="Dicenta F."/>
            <person name="Lopez-Marques R.L."/>
            <person name="Lindberg Moller B."/>
        </authorList>
    </citation>
    <scope>NUCLEOTIDE SEQUENCE</scope>
</reference>
<comment type="similarity">
    <text evidence="1">Belongs to the leguminous lectin family.</text>
</comment>
<evidence type="ECO:0000313" key="6">
    <source>
        <dbReference type="EMBL" id="BBH01736.1"/>
    </source>
</evidence>
<keyword evidence="2" id="KW-0430">Lectin</keyword>
<protein>
    <recommendedName>
        <fullName evidence="5">Legume lectin domain-containing protein</fullName>
    </recommendedName>
</protein>
<name>A0A4Y1RCL2_PRUDU</name>